<dbReference type="EC" id="2.1.1.225" evidence="3 15"/>
<evidence type="ECO:0000256" key="9">
    <source>
        <dbReference type="ARBA" id="ARBA00022723"/>
    </source>
</evidence>
<comment type="catalytic activity">
    <reaction evidence="13 15">
        <text>cytidine(4) in tRNA(Gly)(GCC) + S-adenosyl-L-methionine = 2'-O-methylcytidine(4) in tRNA(Gly)(GCC) + S-adenosyl-L-homocysteine + H(+)</text>
        <dbReference type="Rhea" id="RHEA:43192"/>
        <dbReference type="Rhea" id="RHEA-COMP:10399"/>
        <dbReference type="Rhea" id="RHEA-COMP:10400"/>
        <dbReference type="ChEBI" id="CHEBI:15378"/>
        <dbReference type="ChEBI" id="CHEBI:57856"/>
        <dbReference type="ChEBI" id="CHEBI:59789"/>
        <dbReference type="ChEBI" id="CHEBI:74495"/>
        <dbReference type="ChEBI" id="CHEBI:82748"/>
        <dbReference type="EC" id="2.1.1.225"/>
    </reaction>
</comment>
<sequence length="569" mass="65200">MCQVIWHKGICWRMWHKERAFGVGSRIRHHVIAGMRTDWLGELVAYRSHQNQVLHRLSHTLSLPMPKKKHQKPSEIAKADASIPPPPDKQFQCHFWVKRKHRYCNLITKAKNKYCGEHLTEEQRERKNGAARPPEKGTKPNKARVPCPYDPSHTVYETQLADHLANRCNSRPRPPDSWISPNCNVTLPLTTEELEFQQNIRSHKEHKVQPWIARVQLAELTRPDLDGLVAKVRGVFEREVREIRMEVLDHEAMRERRPTRTYANPIVGVRQSFSAEHIQLRHNFFIFYFFIFFYPSIDQASLLGHMKRLGMLDDKSACFIEFGAGRGELSSYLKAAVNDTQGEATYMLVDRKNVRGKFDKNLIGSHPALKSTVKRVGCDIKDLDLSRIDILQGGEKKVVALSKHLCGSATDITLKCLVNYLEKEREKGNGSTIAGIVIAICCHQLCRWPMYPNPTFLADIGFTQADFERVCKMTSWAICGQRPEAVEAEEEQEHELAGEEEGDADDTGAHYSGLDHTEREVVGYQCKRILDTGRARFLEQHGFDVELVYYVEPRTSLENCALLAVPRRA</sequence>
<dbReference type="Pfam" id="PF05253">
    <property type="entry name" value="zf-U11-48K"/>
    <property type="match status" value="1"/>
</dbReference>
<dbReference type="InterPro" id="IPR021721">
    <property type="entry name" value="Znf_CCCH-type_TRM13"/>
</dbReference>
<evidence type="ECO:0000256" key="13">
    <source>
        <dbReference type="ARBA" id="ARBA00048635"/>
    </source>
</evidence>
<evidence type="ECO:0000313" key="18">
    <source>
        <dbReference type="EMBL" id="RUP44562.1"/>
    </source>
</evidence>
<keyword evidence="6 15" id="KW-0808">Transferase</keyword>
<dbReference type="InterPro" id="IPR039044">
    <property type="entry name" value="Trm13"/>
</dbReference>
<evidence type="ECO:0000256" key="7">
    <source>
        <dbReference type="ARBA" id="ARBA00022691"/>
    </source>
</evidence>
<proteinExistence type="inferred from homology"/>
<dbReference type="AlphaFoldDB" id="A0A433D146"/>
<feature type="compositionally biased region" description="Acidic residues" evidence="16">
    <location>
        <begin position="488"/>
        <end position="506"/>
    </location>
</feature>
<dbReference type="Pfam" id="PF05206">
    <property type="entry name" value="TRM13"/>
    <property type="match status" value="1"/>
</dbReference>
<dbReference type="PANTHER" id="PTHR12998">
    <property type="entry name" value="TRNA:M(4)X MODIFICATION ENZYME TRM13 HOMOLOG"/>
    <property type="match status" value="1"/>
</dbReference>
<comment type="similarity">
    <text evidence="2 15">Belongs to the methyltransferase TRM13 family.</text>
</comment>
<organism evidence="18 19">
    <name type="scientific">Jimgerdemannia flammicorona</name>
    <dbReference type="NCBI Taxonomy" id="994334"/>
    <lineage>
        <taxon>Eukaryota</taxon>
        <taxon>Fungi</taxon>
        <taxon>Fungi incertae sedis</taxon>
        <taxon>Mucoromycota</taxon>
        <taxon>Mucoromycotina</taxon>
        <taxon>Endogonomycetes</taxon>
        <taxon>Endogonales</taxon>
        <taxon>Endogonaceae</taxon>
        <taxon>Jimgerdemannia</taxon>
    </lineage>
</organism>
<keyword evidence="19" id="KW-1185">Reference proteome</keyword>
<evidence type="ECO:0000259" key="17">
    <source>
        <dbReference type="PROSITE" id="PS51800"/>
    </source>
</evidence>
<evidence type="ECO:0000256" key="15">
    <source>
        <dbReference type="RuleBase" id="RU367103"/>
    </source>
</evidence>
<evidence type="ECO:0000256" key="4">
    <source>
        <dbReference type="ARBA" id="ARBA00015883"/>
    </source>
</evidence>
<comment type="caution">
    <text evidence="18">The sequence shown here is derived from an EMBL/GenBank/DDBJ whole genome shotgun (WGS) entry which is preliminary data.</text>
</comment>
<evidence type="ECO:0000256" key="2">
    <source>
        <dbReference type="ARBA" id="ARBA00005265"/>
    </source>
</evidence>
<feature type="region of interest" description="Disordered" evidence="16">
    <location>
        <begin position="488"/>
        <end position="512"/>
    </location>
</feature>
<dbReference type="EMBL" id="RBNI01008724">
    <property type="protein sequence ID" value="RUP44562.1"/>
    <property type="molecule type" value="Genomic_DNA"/>
</dbReference>
<evidence type="ECO:0000256" key="12">
    <source>
        <dbReference type="ARBA" id="ARBA00048165"/>
    </source>
</evidence>
<keyword evidence="8 15" id="KW-0819">tRNA processing</keyword>
<comment type="catalytic activity">
    <reaction evidence="12 15">
        <text>cytidine(4) in tRNA(Pro) + S-adenosyl-L-methionine = 2'-O-methylcytidine(4) in tRNA(Pro) + S-adenosyl-L-homocysteine + H(+)</text>
        <dbReference type="Rhea" id="RHEA:32767"/>
        <dbReference type="Rhea" id="RHEA-COMP:10397"/>
        <dbReference type="Rhea" id="RHEA-COMP:10398"/>
        <dbReference type="ChEBI" id="CHEBI:15378"/>
        <dbReference type="ChEBI" id="CHEBI:57856"/>
        <dbReference type="ChEBI" id="CHEBI:59789"/>
        <dbReference type="ChEBI" id="CHEBI:74495"/>
        <dbReference type="ChEBI" id="CHEBI:82748"/>
        <dbReference type="EC" id="2.1.1.225"/>
    </reaction>
</comment>
<dbReference type="PROSITE" id="PS51800">
    <property type="entry name" value="ZF_CHHC_U11_48K"/>
    <property type="match status" value="1"/>
</dbReference>
<feature type="compositionally biased region" description="Basic and acidic residues" evidence="16">
    <location>
        <begin position="121"/>
        <end position="138"/>
    </location>
</feature>
<keyword evidence="9 15" id="KW-0479">Metal-binding</keyword>
<dbReference type="OrthoDB" id="258806at2759"/>
<dbReference type="InterPro" id="IPR007871">
    <property type="entry name" value="Methyltransferase_TRM13"/>
</dbReference>
<keyword evidence="5 15" id="KW-0489">Methyltransferase</keyword>
<feature type="domain" description="CHHC U11-48K-type" evidence="17">
    <location>
        <begin position="144"/>
        <end position="171"/>
    </location>
</feature>
<evidence type="ECO:0000256" key="14">
    <source>
        <dbReference type="ARBA" id="ARBA00049393"/>
    </source>
</evidence>
<comment type="catalytic activity">
    <reaction evidence="14 15">
        <text>adenosine(4) in tRNA(His) + S-adenosyl-L-methionine = 2'-O-methyladenosine(4) in tRNA(His) + S-adenosyl-L-homocysteine + H(+)</text>
        <dbReference type="Rhea" id="RHEA:43196"/>
        <dbReference type="Rhea" id="RHEA-COMP:10401"/>
        <dbReference type="Rhea" id="RHEA-COMP:10402"/>
        <dbReference type="ChEBI" id="CHEBI:15378"/>
        <dbReference type="ChEBI" id="CHEBI:57856"/>
        <dbReference type="ChEBI" id="CHEBI:59789"/>
        <dbReference type="ChEBI" id="CHEBI:74411"/>
        <dbReference type="ChEBI" id="CHEBI:74477"/>
        <dbReference type="EC" id="2.1.1.225"/>
    </reaction>
</comment>
<keyword evidence="7 15" id="KW-0949">S-adenosyl-L-methionine</keyword>
<feature type="region of interest" description="Disordered" evidence="16">
    <location>
        <begin position="121"/>
        <end position="148"/>
    </location>
</feature>
<evidence type="ECO:0000256" key="1">
    <source>
        <dbReference type="ARBA" id="ARBA00002267"/>
    </source>
</evidence>
<evidence type="ECO:0000256" key="16">
    <source>
        <dbReference type="SAM" id="MobiDB-lite"/>
    </source>
</evidence>
<evidence type="ECO:0000256" key="10">
    <source>
        <dbReference type="ARBA" id="ARBA00022771"/>
    </source>
</evidence>
<keyword evidence="11 15" id="KW-0862">Zinc</keyword>
<comment type="function">
    <text evidence="1 15">tRNA methylase which 2'-O-methylates cytidine(4) in tRNA(Pro) and tRNA(Gly)(GCC), and adenosine(4) in tRNA(His).</text>
</comment>
<dbReference type="GO" id="GO:0030488">
    <property type="term" value="P:tRNA methylation"/>
    <property type="evidence" value="ECO:0007669"/>
    <property type="project" value="InterPro"/>
</dbReference>
<dbReference type="PANTHER" id="PTHR12998:SF0">
    <property type="entry name" value="TRNA:M(4)X MODIFICATION ENZYME TRM13 HOMOLOG"/>
    <property type="match status" value="1"/>
</dbReference>
<accession>A0A433D146</accession>
<keyword evidence="10 15" id="KW-0863">Zinc-finger</keyword>
<dbReference type="GO" id="GO:0008270">
    <property type="term" value="F:zinc ion binding"/>
    <property type="evidence" value="ECO:0007669"/>
    <property type="project" value="UniProtKB-KW"/>
</dbReference>
<evidence type="ECO:0000256" key="3">
    <source>
        <dbReference type="ARBA" id="ARBA00012810"/>
    </source>
</evidence>
<reference evidence="18 19" key="1">
    <citation type="journal article" date="2018" name="New Phytol.">
        <title>Phylogenomics of Endogonaceae and evolution of mycorrhizas within Mucoromycota.</title>
        <authorList>
            <person name="Chang Y."/>
            <person name="Desiro A."/>
            <person name="Na H."/>
            <person name="Sandor L."/>
            <person name="Lipzen A."/>
            <person name="Clum A."/>
            <person name="Barry K."/>
            <person name="Grigoriev I.V."/>
            <person name="Martin F.M."/>
            <person name="Stajich J.E."/>
            <person name="Smith M.E."/>
            <person name="Bonito G."/>
            <person name="Spatafora J.W."/>
        </authorList>
    </citation>
    <scope>NUCLEOTIDE SEQUENCE [LARGE SCALE GENOMIC DNA]</scope>
    <source>
        <strain evidence="18 19">GMNB39</strain>
    </source>
</reference>
<protein>
    <recommendedName>
        <fullName evidence="4 15">tRNA:m(4)X modification enzyme TRM13</fullName>
        <ecNumber evidence="3 15">2.1.1.225</ecNumber>
    </recommendedName>
</protein>
<gene>
    <name evidence="18" type="ORF">BC936DRAFT_149291</name>
</gene>
<dbReference type="InterPro" id="IPR022776">
    <property type="entry name" value="TRM13/UPF0224_CHHC_Znf_dom"/>
</dbReference>
<name>A0A433D146_9FUNG</name>
<evidence type="ECO:0000256" key="6">
    <source>
        <dbReference type="ARBA" id="ARBA00022679"/>
    </source>
</evidence>
<evidence type="ECO:0000256" key="8">
    <source>
        <dbReference type="ARBA" id="ARBA00022694"/>
    </source>
</evidence>
<dbReference type="Proteomes" id="UP000268093">
    <property type="component" value="Unassembled WGS sequence"/>
</dbReference>
<dbReference type="Pfam" id="PF11722">
    <property type="entry name" value="zf-TRM13_CCCH"/>
    <property type="match status" value="1"/>
</dbReference>
<evidence type="ECO:0000313" key="19">
    <source>
        <dbReference type="Proteomes" id="UP000268093"/>
    </source>
</evidence>
<evidence type="ECO:0000256" key="5">
    <source>
        <dbReference type="ARBA" id="ARBA00022603"/>
    </source>
</evidence>
<dbReference type="GO" id="GO:0106050">
    <property type="term" value="F:tRNA 2'-O-methyltransferase activity"/>
    <property type="evidence" value="ECO:0007669"/>
    <property type="project" value="UniProtKB-UniRule"/>
</dbReference>
<evidence type="ECO:0000256" key="11">
    <source>
        <dbReference type="ARBA" id="ARBA00022833"/>
    </source>
</evidence>